<reference evidence="2" key="1">
    <citation type="submission" date="2022-11" db="UniProtKB">
        <authorList>
            <consortium name="WormBaseParasite"/>
        </authorList>
    </citation>
    <scope>IDENTIFICATION</scope>
</reference>
<evidence type="ECO:0000313" key="1">
    <source>
        <dbReference type="Proteomes" id="UP000887565"/>
    </source>
</evidence>
<keyword evidence="1" id="KW-1185">Reference proteome</keyword>
<proteinExistence type="predicted"/>
<name>A0A915JP12_ROMCU</name>
<accession>A0A915JP12</accession>
<organism evidence="1 2">
    <name type="scientific">Romanomermis culicivorax</name>
    <name type="common">Nematode worm</name>
    <dbReference type="NCBI Taxonomy" id="13658"/>
    <lineage>
        <taxon>Eukaryota</taxon>
        <taxon>Metazoa</taxon>
        <taxon>Ecdysozoa</taxon>
        <taxon>Nematoda</taxon>
        <taxon>Enoplea</taxon>
        <taxon>Dorylaimia</taxon>
        <taxon>Mermithida</taxon>
        <taxon>Mermithoidea</taxon>
        <taxon>Mermithidae</taxon>
        <taxon>Romanomermis</taxon>
    </lineage>
</organism>
<dbReference type="WBParaSite" id="nRc.2.0.1.t27989-RA">
    <property type="protein sequence ID" value="nRc.2.0.1.t27989-RA"/>
    <property type="gene ID" value="nRc.2.0.1.g27989"/>
</dbReference>
<evidence type="ECO:0000313" key="2">
    <source>
        <dbReference type="WBParaSite" id="nRc.2.0.1.t27989-RA"/>
    </source>
</evidence>
<sequence>MLVQQFRVNGILFRSTAALMTCGLIIGGRFLQQFEHDSLASFVSENRDWKSYPCFQVWHTTKLLGQPLCNRVEEKQDFRKNVELAALQLYMALDNFLANSPALADLFMTAVEYPFKTRIKCS</sequence>
<dbReference type="AlphaFoldDB" id="A0A915JP12"/>
<protein>
    <submittedName>
        <fullName evidence="2">Uncharacterized protein</fullName>
    </submittedName>
</protein>
<dbReference type="Proteomes" id="UP000887565">
    <property type="component" value="Unplaced"/>
</dbReference>